<dbReference type="EMBL" id="DVHI01000096">
    <property type="protein sequence ID" value="HIR63406.1"/>
    <property type="molecule type" value="Genomic_DNA"/>
</dbReference>
<dbReference type="CDD" id="cd12797">
    <property type="entry name" value="M23_peptidase"/>
    <property type="match status" value="1"/>
</dbReference>
<sequence>MGKLKYDKDLLDFVEDRHSVGYHVLRVLKGLAYTLALVIFYYLIFTLFFSSDEEKMMISESRLIEERYDELASQTQLLENAVAELSLKDESIYRELFNTDFPELTFSDSSSMNYTSDTLFSEAVISHTYQKAGRMLVEFDYCDGLISQINEELNGADKDSLARIPSILPIENFPLDNVGASVGRKMHPFYKQVVYHGGLDLVAPVGVEVRATADGRVESVDRAQKLQGTRIVIDHGNGYETVYAHLSDLLVRKGQKVRRGDVIGRTGNSGTSFAPHLHYEVILNGAQLDPLNFFNGELDTEHFGELLMYAVNTGQSLD</sequence>
<evidence type="ECO:0000259" key="3">
    <source>
        <dbReference type="Pfam" id="PF01551"/>
    </source>
</evidence>
<feature type="transmembrane region" description="Helical" evidence="2">
    <location>
        <begin position="30"/>
        <end position="49"/>
    </location>
</feature>
<dbReference type="AlphaFoldDB" id="A0A9D1E2R6"/>
<dbReference type="SUPFAM" id="SSF51261">
    <property type="entry name" value="Duplicated hybrid motif"/>
    <property type="match status" value="1"/>
</dbReference>
<keyword evidence="2" id="KW-0472">Membrane</keyword>
<name>A0A9D1E2R6_9BACT</name>
<feature type="domain" description="M23ase beta-sheet core" evidence="3">
    <location>
        <begin position="195"/>
        <end position="290"/>
    </location>
</feature>
<dbReference type="GO" id="GO:0004222">
    <property type="term" value="F:metalloendopeptidase activity"/>
    <property type="evidence" value="ECO:0007669"/>
    <property type="project" value="TreeGrafter"/>
</dbReference>
<reference evidence="4" key="1">
    <citation type="submission" date="2020-10" db="EMBL/GenBank/DDBJ databases">
        <authorList>
            <person name="Gilroy R."/>
        </authorList>
    </citation>
    <scope>NUCLEOTIDE SEQUENCE</scope>
    <source>
        <strain evidence="4">ChiHjej13B12-12457</strain>
    </source>
</reference>
<reference evidence="4" key="2">
    <citation type="journal article" date="2021" name="PeerJ">
        <title>Extensive microbial diversity within the chicken gut microbiome revealed by metagenomics and culture.</title>
        <authorList>
            <person name="Gilroy R."/>
            <person name="Ravi A."/>
            <person name="Getino M."/>
            <person name="Pursley I."/>
            <person name="Horton D.L."/>
            <person name="Alikhan N.F."/>
            <person name="Baker D."/>
            <person name="Gharbi K."/>
            <person name="Hall N."/>
            <person name="Watson M."/>
            <person name="Adriaenssens E.M."/>
            <person name="Foster-Nyarko E."/>
            <person name="Jarju S."/>
            <person name="Secka A."/>
            <person name="Antonio M."/>
            <person name="Oren A."/>
            <person name="Chaudhuri R.R."/>
            <person name="La Ragione R."/>
            <person name="Hildebrand F."/>
            <person name="Pallen M.J."/>
        </authorList>
    </citation>
    <scope>NUCLEOTIDE SEQUENCE</scope>
    <source>
        <strain evidence="4">ChiHjej13B12-12457</strain>
    </source>
</reference>
<dbReference type="PANTHER" id="PTHR21666:SF289">
    <property type="entry name" value="L-ALA--D-GLU ENDOPEPTIDASE"/>
    <property type="match status" value="1"/>
</dbReference>
<dbReference type="Gene3D" id="2.70.70.10">
    <property type="entry name" value="Glucose Permease (Domain IIA)"/>
    <property type="match status" value="1"/>
</dbReference>
<dbReference type="Proteomes" id="UP000886744">
    <property type="component" value="Unassembled WGS sequence"/>
</dbReference>
<dbReference type="InterPro" id="IPR050570">
    <property type="entry name" value="Cell_wall_metabolism_enzyme"/>
</dbReference>
<evidence type="ECO:0000256" key="2">
    <source>
        <dbReference type="SAM" id="Phobius"/>
    </source>
</evidence>
<protein>
    <submittedName>
        <fullName evidence="4">M23 family metallopeptidase</fullName>
    </submittedName>
</protein>
<keyword evidence="2" id="KW-0812">Transmembrane</keyword>
<dbReference type="InterPro" id="IPR011055">
    <property type="entry name" value="Dup_hybrid_motif"/>
</dbReference>
<keyword evidence="2" id="KW-1133">Transmembrane helix</keyword>
<dbReference type="Pfam" id="PF01551">
    <property type="entry name" value="Peptidase_M23"/>
    <property type="match status" value="1"/>
</dbReference>
<dbReference type="PANTHER" id="PTHR21666">
    <property type="entry name" value="PEPTIDASE-RELATED"/>
    <property type="match status" value="1"/>
</dbReference>
<keyword evidence="1" id="KW-0732">Signal</keyword>
<organism evidence="4 5">
    <name type="scientific">Candidatus Coprenecus avistercoris</name>
    <dbReference type="NCBI Taxonomy" id="2840730"/>
    <lineage>
        <taxon>Bacteria</taxon>
        <taxon>Pseudomonadati</taxon>
        <taxon>Bacteroidota</taxon>
        <taxon>Bacteroidia</taxon>
        <taxon>Bacteroidales</taxon>
        <taxon>Rikenellaceae</taxon>
        <taxon>Rikenellaceae incertae sedis</taxon>
        <taxon>Candidatus Coprenecus</taxon>
    </lineage>
</organism>
<gene>
    <name evidence="4" type="ORF">IAC94_07805</name>
</gene>
<dbReference type="InterPro" id="IPR016047">
    <property type="entry name" value="M23ase_b-sheet_dom"/>
</dbReference>
<comment type="caution">
    <text evidence="4">The sequence shown here is derived from an EMBL/GenBank/DDBJ whole genome shotgun (WGS) entry which is preliminary data.</text>
</comment>
<evidence type="ECO:0000313" key="5">
    <source>
        <dbReference type="Proteomes" id="UP000886744"/>
    </source>
</evidence>
<accession>A0A9D1E2R6</accession>
<proteinExistence type="predicted"/>
<evidence type="ECO:0000256" key="1">
    <source>
        <dbReference type="ARBA" id="ARBA00022729"/>
    </source>
</evidence>
<evidence type="ECO:0000313" key="4">
    <source>
        <dbReference type="EMBL" id="HIR63406.1"/>
    </source>
</evidence>